<evidence type="ECO:0000256" key="2">
    <source>
        <dbReference type="ARBA" id="ARBA00022692"/>
    </source>
</evidence>
<evidence type="ECO:0000256" key="9">
    <source>
        <dbReference type="SAM" id="SignalP"/>
    </source>
</evidence>
<evidence type="ECO:0000256" key="7">
    <source>
        <dbReference type="ARBA" id="ARBA00023461"/>
    </source>
</evidence>
<name>A0AA41SSX8_SCICA</name>
<gene>
    <name evidence="10" type="ORF">SUZIE_114985</name>
</gene>
<dbReference type="InterPro" id="IPR019352">
    <property type="entry name" value="SPRING1"/>
</dbReference>
<sequence length="157" mass="18043">MVRRCLLEKRSMLVLVFRLWLVYILSSTLKQEERSVRDRNLLQSQDHNQSIPWKVQFNSGNSSQPSIQCQNSFQGKNLISIPSPKQYCCNGCLANGCCSIYEYCMSWASSPTRTLPEALLNRAVVAFQNLFMTVEDHFQLCLARCRNSSQSVQHENT</sequence>
<accession>A0AA41SSX8</accession>
<dbReference type="GO" id="GO:2000640">
    <property type="term" value="P:positive regulation of SREBP signaling pathway"/>
    <property type="evidence" value="ECO:0007669"/>
    <property type="project" value="InterPro"/>
</dbReference>
<dbReference type="PANTHER" id="PTHR13481:SF0">
    <property type="entry name" value="SREBP REGULATING GENE PROTEIN"/>
    <property type="match status" value="1"/>
</dbReference>
<dbReference type="PANTHER" id="PTHR13481">
    <property type="entry name" value="SREBP REGULATING GENE PROTEIN"/>
    <property type="match status" value="1"/>
</dbReference>
<comment type="caution">
    <text evidence="10">The sequence shown here is derived from an EMBL/GenBank/DDBJ whole genome shotgun (WGS) entry which is preliminary data.</text>
</comment>
<keyword evidence="4" id="KW-0333">Golgi apparatus</keyword>
<dbReference type="EMBL" id="JAATJV010177136">
    <property type="protein sequence ID" value="MBZ3871846.1"/>
    <property type="molecule type" value="Genomic_DNA"/>
</dbReference>
<reference evidence="10" key="1">
    <citation type="submission" date="2020-03" db="EMBL/GenBank/DDBJ databases">
        <title>Studies in the Genomics of Life Span.</title>
        <authorList>
            <person name="Glass D."/>
        </authorList>
    </citation>
    <scope>NUCLEOTIDE SEQUENCE</scope>
    <source>
        <strain evidence="10">SUZIE</strain>
        <tissue evidence="10">Muscle</tissue>
    </source>
</reference>
<protein>
    <recommendedName>
        <fullName evidence="8">SREBP regulating gene protein</fullName>
    </recommendedName>
</protein>
<feature type="signal peptide" evidence="9">
    <location>
        <begin position="1"/>
        <end position="26"/>
    </location>
</feature>
<keyword evidence="11" id="KW-1185">Reference proteome</keyword>
<evidence type="ECO:0000256" key="6">
    <source>
        <dbReference type="ARBA" id="ARBA00023180"/>
    </source>
</evidence>
<keyword evidence="6" id="KW-0325">Glycoprotein</keyword>
<keyword evidence="2" id="KW-0812">Transmembrane</keyword>
<evidence type="ECO:0000256" key="4">
    <source>
        <dbReference type="ARBA" id="ARBA00023034"/>
    </source>
</evidence>
<dbReference type="AlphaFoldDB" id="A0AA41SSX8"/>
<feature type="chain" id="PRO_5041214818" description="SREBP regulating gene protein" evidence="9">
    <location>
        <begin position="27"/>
        <end position="157"/>
    </location>
</feature>
<evidence type="ECO:0000256" key="3">
    <source>
        <dbReference type="ARBA" id="ARBA00022989"/>
    </source>
</evidence>
<evidence type="ECO:0000313" key="10">
    <source>
        <dbReference type="EMBL" id="MBZ3871846.1"/>
    </source>
</evidence>
<dbReference type="GO" id="GO:0000139">
    <property type="term" value="C:Golgi membrane"/>
    <property type="evidence" value="ECO:0007669"/>
    <property type="project" value="UniProtKB-SubCell"/>
</dbReference>
<proteinExistence type="inferred from homology"/>
<comment type="similarity">
    <text evidence="7">Belongs to the SPRING family.</text>
</comment>
<organism evidence="10 11">
    <name type="scientific">Sciurus carolinensis</name>
    <name type="common">Eastern gray squirrel</name>
    <dbReference type="NCBI Taxonomy" id="30640"/>
    <lineage>
        <taxon>Eukaryota</taxon>
        <taxon>Metazoa</taxon>
        <taxon>Chordata</taxon>
        <taxon>Craniata</taxon>
        <taxon>Vertebrata</taxon>
        <taxon>Euteleostomi</taxon>
        <taxon>Mammalia</taxon>
        <taxon>Eutheria</taxon>
        <taxon>Euarchontoglires</taxon>
        <taxon>Glires</taxon>
        <taxon>Rodentia</taxon>
        <taxon>Sciuromorpha</taxon>
        <taxon>Sciuridae</taxon>
        <taxon>Sciurinae</taxon>
        <taxon>Sciurini</taxon>
        <taxon>Sciurus</taxon>
    </lineage>
</organism>
<dbReference type="Pfam" id="PF10218">
    <property type="entry name" value="SPRING1"/>
    <property type="match status" value="1"/>
</dbReference>
<evidence type="ECO:0000256" key="1">
    <source>
        <dbReference type="ARBA" id="ARBA00004194"/>
    </source>
</evidence>
<keyword evidence="9" id="KW-0732">Signal</keyword>
<evidence type="ECO:0000256" key="8">
    <source>
        <dbReference type="ARBA" id="ARBA00023485"/>
    </source>
</evidence>
<dbReference type="Proteomes" id="UP001166674">
    <property type="component" value="Unassembled WGS sequence"/>
</dbReference>
<evidence type="ECO:0000256" key="5">
    <source>
        <dbReference type="ARBA" id="ARBA00023136"/>
    </source>
</evidence>
<keyword evidence="3" id="KW-1133">Transmembrane helix</keyword>
<keyword evidence="5" id="KW-0472">Membrane</keyword>
<comment type="subcellular location">
    <subcellularLocation>
        <location evidence="1">Golgi apparatus membrane</location>
        <topology evidence="1">Single-pass membrane protein</topology>
    </subcellularLocation>
</comment>
<evidence type="ECO:0000313" key="11">
    <source>
        <dbReference type="Proteomes" id="UP001166674"/>
    </source>
</evidence>